<name>A0A917ZC56_9ACTN</name>
<comment type="caution">
    <text evidence="2">The sequence shown here is derived from an EMBL/GenBank/DDBJ whole genome shotgun (WGS) entry which is preliminary data.</text>
</comment>
<reference evidence="2" key="2">
    <citation type="submission" date="2020-09" db="EMBL/GenBank/DDBJ databases">
        <authorList>
            <person name="Sun Q."/>
            <person name="Zhou Y."/>
        </authorList>
    </citation>
    <scope>NUCLEOTIDE SEQUENCE</scope>
    <source>
        <strain evidence="2">CGMCC 4.7201</strain>
    </source>
</reference>
<gene>
    <name evidence="2" type="ORF">GCM10012280_01090</name>
</gene>
<reference evidence="2" key="1">
    <citation type="journal article" date="2014" name="Int. J. Syst. Evol. Microbiol.">
        <title>Complete genome sequence of Corynebacterium casei LMG S-19264T (=DSM 44701T), isolated from a smear-ripened cheese.</title>
        <authorList>
            <consortium name="US DOE Joint Genome Institute (JGI-PGF)"/>
            <person name="Walter F."/>
            <person name="Albersmeier A."/>
            <person name="Kalinowski J."/>
            <person name="Ruckert C."/>
        </authorList>
    </citation>
    <scope>NUCLEOTIDE SEQUENCE</scope>
    <source>
        <strain evidence="2">CGMCC 4.7201</strain>
    </source>
</reference>
<evidence type="ECO:0000256" key="1">
    <source>
        <dbReference type="SAM" id="MobiDB-lite"/>
    </source>
</evidence>
<organism evidence="2 3">
    <name type="scientific">Wenjunlia tyrosinilytica</name>
    <dbReference type="NCBI Taxonomy" id="1544741"/>
    <lineage>
        <taxon>Bacteria</taxon>
        <taxon>Bacillati</taxon>
        <taxon>Actinomycetota</taxon>
        <taxon>Actinomycetes</taxon>
        <taxon>Kitasatosporales</taxon>
        <taxon>Streptomycetaceae</taxon>
        <taxon>Wenjunlia</taxon>
    </lineage>
</organism>
<dbReference type="EMBL" id="BMMS01000001">
    <property type="protein sequence ID" value="GGO80078.1"/>
    <property type="molecule type" value="Genomic_DNA"/>
</dbReference>
<sequence>MDRMGSQESSSAPRCCGDDPTEADTPAEGSPSAAVKACVCDLCGEPTEDGATLCPVCHWQQAQRSQCSG</sequence>
<feature type="region of interest" description="Disordered" evidence="1">
    <location>
        <begin position="1"/>
        <end position="31"/>
    </location>
</feature>
<dbReference type="Proteomes" id="UP000641932">
    <property type="component" value="Unassembled WGS sequence"/>
</dbReference>
<evidence type="ECO:0000313" key="3">
    <source>
        <dbReference type="Proteomes" id="UP000641932"/>
    </source>
</evidence>
<dbReference type="AlphaFoldDB" id="A0A917ZC56"/>
<accession>A0A917ZC56</accession>
<evidence type="ECO:0000313" key="2">
    <source>
        <dbReference type="EMBL" id="GGO80078.1"/>
    </source>
</evidence>
<protein>
    <submittedName>
        <fullName evidence="2">Uncharacterized protein</fullName>
    </submittedName>
</protein>
<keyword evidence="3" id="KW-1185">Reference proteome</keyword>
<feature type="compositionally biased region" description="Polar residues" evidence="1">
    <location>
        <begin position="1"/>
        <end position="12"/>
    </location>
</feature>
<proteinExistence type="predicted"/>